<dbReference type="GO" id="GO:0005524">
    <property type="term" value="F:ATP binding"/>
    <property type="evidence" value="ECO:0007669"/>
    <property type="project" value="UniProtKB-KW"/>
</dbReference>
<dbReference type="Gene3D" id="3.90.640.10">
    <property type="entry name" value="Actin, Chain A, domain 4"/>
    <property type="match status" value="1"/>
</dbReference>
<dbReference type="PROSITE" id="PS00329">
    <property type="entry name" value="HSP70_2"/>
    <property type="match status" value="1"/>
</dbReference>
<dbReference type="CDD" id="cd10231">
    <property type="entry name" value="ASKHA_NBD_HSP70_YegD-like"/>
    <property type="match status" value="1"/>
</dbReference>
<dbReference type="Pfam" id="PF00012">
    <property type="entry name" value="HSP70"/>
    <property type="match status" value="1"/>
</dbReference>
<dbReference type="Proteomes" id="UP000239263">
    <property type="component" value="Unassembled WGS sequence"/>
</dbReference>
<reference evidence="4 5" key="1">
    <citation type="submission" date="2016-12" db="EMBL/GenBank/DDBJ databases">
        <title>Diversity of luminous bacteria.</title>
        <authorList>
            <person name="Yoshizawa S."/>
            <person name="Kogure K."/>
        </authorList>
    </citation>
    <scope>NUCLEOTIDE SEQUENCE [LARGE SCALE GENOMIC DNA]</scope>
    <source>
        <strain evidence="4 5">ATCC 33715</strain>
    </source>
</reference>
<comment type="similarity">
    <text evidence="1">Belongs to the heat shock protein 70 family.</text>
</comment>
<dbReference type="Gene3D" id="3.30.420.40">
    <property type="match status" value="2"/>
</dbReference>
<evidence type="ECO:0000256" key="1">
    <source>
        <dbReference type="ARBA" id="ARBA00007381"/>
    </source>
</evidence>
<dbReference type="NCBIfam" id="NF008673">
    <property type="entry name" value="PRK11678.1"/>
    <property type="match status" value="1"/>
</dbReference>
<evidence type="ECO:0000256" key="2">
    <source>
        <dbReference type="ARBA" id="ARBA00022741"/>
    </source>
</evidence>
<accession>A0A2S7XCH6</accession>
<dbReference type="InterPro" id="IPR043129">
    <property type="entry name" value="ATPase_NBD"/>
</dbReference>
<dbReference type="GO" id="GO:0140662">
    <property type="term" value="F:ATP-dependent protein folding chaperone"/>
    <property type="evidence" value="ECO:0007669"/>
    <property type="project" value="InterPro"/>
</dbReference>
<gene>
    <name evidence="4" type="ORF">BTO22_05490</name>
</gene>
<dbReference type="AlphaFoldDB" id="A0A2S7XCH6"/>
<evidence type="ECO:0000313" key="5">
    <source>
        <dbReference type="Proteomes" id="UP000239263"/>
    </source>
</evidence>
<dbReference type="EMBL" id="MSCO01000001">
    <property type="protein sequence ID" value="PQJ89068.1"/>
    <property type="molecule type" value="Genomic_DNA"/>
</dbReference>
<dbReference type="PANTHER" id="PTHR19375">
    <property type="entry name" value="HEAT SHOCK PROTEIN 70KDA"/>
    <property type="match status" value="1"/>
</dbReference>
<sequence>MFIGFDYGTANCSVATIQNNQAKLLKLEGDSTFIPSALCAPTREAVSEYLFRIWGVQPSTDINERLLHTAISFNREEDIDVDAESMTFGQAALNTYIDDPEDVYYVKSPKSFLGVSGLRDVQVSLFEDLVTAMMKNIKNKAEQELQQDITSTVIGRPVNFQGAASDEANSQAISILSRAAIRVGFKNIEFQFEPVAAGLDYEQTLNEDKTVLIVDIGGGTTDCSMIQMGPSWREHHDRTKGILSHSGSRIGGNDLDIHLAHRQLMPLLGSQSRTHKGLELPMTQFWNPIAINNIVAQLDFFGFGNRKHLLQMMNDTQEPEKLARLIKLYDEKLSYKLLRDAEQTKIALSEHLEHAINLSYLDEGLSLSLNQSDLAEAIAKPQDNINKLVKEAIQQAGRTPDIIYVTGGSARSPILRAALQQQLPNIEIVGGNYFGSVTAGLAHWANYCFGQ</sequence>
<keyword evidence="3" id="KW-0067">ATP-binding</keyword>
<organism evidence="4 5">
    <name type="scientific">Aliivibrio sifiae</name>
    <dbReference type="NCBI Taxonomy" id="566293"/>
    <lineage>
        <taxon>Bacteria</taxon>
        <taxon>Pseudomonadati</taxon>
        <taxon>Pseudomonadota</taxon>
        <taxon>Gammaproteobacteria</taxon>
        <taxon>Vibrionales</taxon>
        <taxon>Vibrionaceae</taxon>
        <taxon>Aliivibrio</taxon>
    </lineage>
</organism>
<dbReference type="InterPro" id="IPR013126">
    <property type="entry name" value="Hsp_70_fam"/>
</dbReference>
<comment type="caution">
    <text evidence="4">The sequence shown here is derived from an EMBL/GenBank/DDBJ whole genome shotgun (WGS) entry which is preliminary data.</text>
</comment>
<protein>
    <submittedName>
        <fullName evidence="4">Molecular chaperone</fullName>
    </submittedName>
</protein>
<evidence type="ECO:0000256" key="3">
    <source>
        <dbReference type="ARBA" id="ARBA00022840"/>
    </source>
</evidence>
<dbReference type="RefSeq" id="WP_105054617.1">
    <property type="nucleotide sequence ID" value="NZ_CAWNRT010000001.1"/>
</dbReference>
<keyword evidence="2" id="KW-0547">Nucleotide-binding</keyword>
<name>A0A2S7XCH6_9GAMM</name>
<dbReference type="InterPro" id="IPR018181">
    <property type="entry name" value="Heat_shock_70_CS"/>
</dbReference>
<dbReference type="OrthoDB" id="9807934at2"/>
<dbReference type="SUPFAM" id="SSF53067">
    <property type="entry name" value="Actin-like ATPase domain"/>
    <property type="match status" value="2"/>
</dbReference>
<dbReference type="InterPro" id="IPR042054">
    <property type="entry name" value="YegD-like"/>
</dbReference>
<proteinExistence type="inferred from homology"/>
<evidence type="ECO:0000313" key="4">
    <source>
        <dbReference type="EMBL" id="PQJ89068.1"/>
    </source>
</evidence>